<dbReference type="CDD" id="cd03231">
    <property type="entry name" value="ABC_CcmA_heme_exporter"/>
    <property type="match status" value="1"/>
</dbReference>
<comment type="caution">
    <text evidence="8">The sequence shown here is derived from an EMBL/GenBank/DDBJ whole genome shotgun (WGS) entry which is preliminary data.</text>
</comment>
<dbReference type="NCBIfam" id="NF010061">
    <property type="entry name" value="PRK13538.1"/>
    <property type="match status" value="1"/>
</dbReference>
<keyword evidence="5" id="KW-1278">Translocase</keyword>
<keyword evidence="4 8" id="KW-0067">ATP-binding</keyword>
<accession>A0ABY1RY85</accession>
<dbReference type="NCBIfam" id="TIGR01189">
    <property type="entry name" value="ccmA"/>
    <property type="match status" value="1"/>
</dbReference>
<dbReference type="Gene3D" id="3.40.50.300">
    <property type="entry name" value="P-loop containing nucleotide triphosphate hydrolases"/>
    <property type="match status" value="1"/>
</dbReference>
<keyword evidence="2" id="KW-0547">Nucleotide-binding</keyword>
<dbReference type="InterPro" id="IPR027417">
    <property type="entry name" value="P-loop_NTPase"/>
</dbReference>
<dbReference type="RefSeq" id="WP_338037878.1">
    <property type="nucleotide sequence ID" value="NZ_BAAAEY010000003.1"/>
</dbReference>
<feature type="domain" description="ABC transporter" evidence="7">
    <location>
        <begin position="267"/>
        <end position="474"/>
    </location>
</feature>
<evidence type="ECO:0000259" key="7">
    <source>
        <dbReference type="PROSITE" id="PS50893"/>
    </source>
</evidence>
<dbReference type="SUPFAM" id="SSF52540">
    <property type="entry name" value="P-loop containing nucleoside triphosphate hydrolases"/>
    <property type="match status" value="1"/>
</dbReference>
<evidence type="ECO:0000256" key="1">
    <source>
        <dbReference type="ARBA" id="ARBA00022448"/>
    </source>
</evidence>
<reference evidence="8 9" key="1">
    <citation type="submission" date="2017-05" db="EMBL/GenBank/DDBJ databases">
        <authorList>
            <person name="Varghese N."/>
            <person name="Submissions S."/>
        </authorList>
    </citation>
    <scope>NUCLEOTIDE SEQUENCE [LARGE SCALE GENOMIC DNA]</scope>
    <source>
        <strain evidence="8 9">CGMCC 1.7287</strain>
    </source>
</reference>
<dbReference type="InterPro" id="IPR005895">
    <property type="entry name" value="ABC_transptr_haem_export_CcmA"/>
</dbReference>
<evidence type="ECO:0000256" key="4">
    <source>
        <dbReference type="ARBA" id="ARBA00022840"/>
    </source>
</evidence>
<protein>
    <submittedName>
        <fullName evidence="8">Heme ABC exporter, ATP-binding protein CcmA</fullName>
    </submittedName>
</protein>
<keyword evidence="9" id="KW-1185">Reference proteome</keyword>
<dbReference type="PANTHER" id="PTHR43499:SF1">
    <property type="entry name" value="ABC TRANSPORTER I FAMILY MEMBER 1"/>
    <property type="match status" value="1"/>
</dbReference>
<dbReference type="PANTHER" id="PTHR43499">
    <property type="entry name" value="ABC TRANSPORTER I FAMILY MEMBER 1"/>
    <property type="match status" value="1"/>
</dbReference>
<sequence>MAVVLLPDNVEDTGEEVVAGFLAAGVGGACGGVVGGRGGEDDAAAGAGALGVVVAVEVVDVAAGVDAEVCDCVAALADVGSAVPGCVGVELTTRAGKVTFNGSACCSCAAKVAGACSNREGRACMTAALGVCGDGSVNCSSPPGLLLSVTLSPVFRGARVINSSSRLLISTCTLSTWLPASPEDTCRTTAETSRPPVGNSWSMAAVLVVLLVMLLLEVVVVGSTRLLHAGLKLSLTVVCQSVYNGASVHYRPAACFLKGLRVSEQLLSVQKLFCERDDRVLFSQLSFALSAGEIVQIEGQNGSGKTTLLRILSGLSRNFEGEIFWRGEPVAEIREQFCREMLYFGHHAGVKSVLTPEENLRWYAALSPAIDASGIADALEQVGLKGFEDVPCHSLSAGQNRRVSLARLYLSQAPLWILDEPFTAIDKRGVAAKEQLLLQHAQRGGSVILTTHHELGIRGPVRKINLDQLAGTSA</sequence>
<dbReference type="SMART" id="SM00382">
    <property type="entry name" value="AAA"/>
    <property type="match status" value="1"/>
</dbReference>
<dbReference type="GO" id="GO:0005524">
    <property type="term" value="F:ATP binding"/>
    <property type="evidence" value="ECO:0007669"/>
    <property type="project" value="UniProtKB-KW"/>
</dbReference>
<keyword evidence="3" id="KW-0201">Cytochrome c-type biogenesis</keyword>
<evidence type="ECO:0000256" key="6">
    <source>
        <dbReference type="ARBA" id="ARBA00023136"/>
    </source>
</evidence>
<gene>
    <name evidence="8" type="ORF">SAMN04487964_103215</name>
</gene>
<keyword evidence="6" id="KW-0472">Membrane</keyword>
<evidence type="ECO:0000256" key="5">
    <source>
        <dbReference type="ARBA" id="ARBA00022967"/>
    </source>
</evidence>
<dbReference type="Proteomes" id="UP001159257">
    <property type="component" value="Unassembled WGS sequence"/>
</dbReference>
<name>A0ABY1RY85_9GAMM</name>
<dbReference type="PROSITE" id="PS50893">
    <property type="entry name" value="ABC_TRANSPORTER_2"/>
    <property type="match status" value="1"/>
</dbReference>
<dbReference type="Pfam" id="PF00005">
    <property type="entry name" value="ABC_tran"/>
    <property type="match status" value="1"/>
</dbReference>
<evidence type="ECO:0000313" key="9">
    <source>
        <dbReference type="Proteomes" id="UP001159257"/>
    </source>
</evidence>
<evidence type="ECO:0000313" key="8">
    <source>
        <dbReference type="EMBL" id="SMR73272.1"/>
    </source>
</evidence>
<keyword evidence="1" id="KW-0813">Transport</keyword>
<evidence type="ECO:0000256" key="2">
    <source>
        <dbReference type="ARBA" id="ARBA00022741"/>
    </source>
</evidence>
<dbReference type="InterPro" id="IPR003593">
    <property type="entry name" value="AAA+_ATPase"/>
</dbReference>
<dbReference type="InterPro" id="IPR003439">
    <property type="entry name" value="ABC_transporter-like_ATP-bd"/>
</dbReference>
<evidence type="ECO:0000256" key="3">
    <source>
        <dbReference type="ARBA" id="ARBA00022748"/>
    </source>
</evidence>
<proteinExistence type="predicted"/>
<organism evidence="8 9">
    <name type="scientific">Marinobacterium sediminicola</name>
    <dbReference type="NCBI Taxonomy" id="518898"/>
    <lineage>
        <taxon>Bacteria</taxon>
        <taxon>Pseudomonadati</taxon>
        <taxon>Pseudomonadota</taxon>
        <taxon>Gammaproteobacteria</taxon>
        <taxon>Oceanospirillales</taxon>
        <taxon>Oceanospirillaceae</taxon>
        <taxon>Marinobacterium</taxon>
    </lineage>
</organism>
<dbReference type="EMBL" id="FXWV01000003">
    <property type="protein sequence ID" value="SMR73272.1"/>
    <property type="molecule type" value="Genomic_DNA"/>
</dbReference>